<feature type="region of interest" description="Disordered" evidence="1">
    <location>
        <begin position="145"/>
        <end position="168"/>
    </location>
</feature>
<proteinExistence type="predicted"/>
<gene>
    <name evidence="2" type="ORF">MCOR_15023</name>
</gene>
<dbReference type="Proteomes" id="UP000507470">
    <property type="component" value="Unassembled WGS sequence"/>
</dbReference>
<reference evidence="2 3" key="1">
    <citation type="submission" date="2020-06" db="EMBL/GenBank/DDBJ databases">
        <authorList>
            <person name="Li R."/>
            <person name="Bekaert M."/>
        </authorList>
    </citation>
    <scope>NUCLEOTIDE SEQUENCE [LARGE SCALE GENOMIC DNA]</scope>
    <source>
        <strain evidence="3">wild</strain>
    </source>
</reference>
<feature type="compositionally biased region" description="Basic and acidic residues" evidence="1">
    <location>
        <begin position="159"/>
        <end position="168"/>
    </location>
</feature>
<name>A0A6J8B6D2_MYTCO</name>
<organism evidence="2 3">
    <name type="scientific">Mytilus coruscus</name>
    <name type="common">Sea mussel</name>
    <dbReference type="NCBI Taxonomy" id="42192"/>
    <lineage>
        <taxon>Eukaryota</taxon>
        <taxon>Metazoa</taxon>
        <taxon>Spiralia</taxon>
        <taxon>Lophotrochozoa</taxon>
        <taxon>Mollusca</taxon>
        <taxon>Bivalvia</taxon>
        <taxon>Autobranchia</taxon>
        <taxon>Pteriomorphia</taxon>
        <taxon>Mytilida</taxon>
        <taxon>Mytiloidea</taxon>
        <taxon>Mytilidae</taxon>
        <taxon>Mytilinae</taxon>
        <taxon>Mytilus</taxon>
    </lineage>
</organism>
<accession>A0A6J8B6D2</accession>
<sequence length="233" mass="26959">MGSYEKQRAFLCQHVDQDKAKRTTTNRKENSNSYHLTVNEKTFFLGALDISQKTVQYALKKKQHGVFVGVDNRGKTSSVNKTPEIDINFIREHIKSFPTVPSHYTRKDSNRQEIFCTEYNLAFHRPKKDQCSICTVYYEKKQRGELDDEEQTSSKKQRKFEGSKDKRQTKSKTDKSFVVSTFDFNIPTPCSTFEIYTINDVCQLTTCPFTHLGMEKGPVIYGMKLMEDGAQTK</sequence>
<evidence type="ECO:0000256" key="1">
    <source>
        <dbReference type="SAM" id="MobiDB-lite"/>
    </source>
</evidence>
<evidence type="ECO:0000313" key="2">
    <source>
        <dbReference type="EMBL" id="CAC5378890.1"/>
    </source>
</evidence>
<keyword evidence="3" id="KW-1185">Reference proteome</keyword>
<dbReference type="EMBL" id="CACVKT020002616">
    <property type="protein sequence ID" value="CAC5378890.1"/>
    <property type="molecule type" value="Genomic_DNA"/>
</dbReference>
<evidence type="ECO:0000313" key="3">
    <source>
        <dbReference type="Proteomes" id="UP000507470"/>
    </source>
</evidence>
<dbReference type="OrthoDB" id="6161632at2759"/>
<dbReference type="AlphaFoldDB" id="A0A6J8B6D2"/>
<dbReference type="PANTHER" id="PTHR10773:SF19">
    <property type="match status" value="1"/>
</dbReference>
<protein>
    <submittedName>
        <fullName evidence="2">Uncharacterized protein</fullName>
    </submittedName>
</protein>
<dbReference type="PANTHER" id="PTHR10773">
    <property type="entry name" value="DNA-DIRECTED RNA POLYMERASES I, II, AND III SUBUNIT RPABC2"/>
    <property type="match status" value="1"/>
</dbReference>